<evidence type="ECO:0000259" key="13">
    <source>
        <dbReference type="PROSITE" id="PS50011"/>
    </source>
</evidence>
<evidence type="ECO:0000256" key="12">
    <source>
        <dbReference type="SAM" id="MobiDB-lite"/>
    </source>
</evidence>
<evidence type="ECO:0000313" key="15">
    <source>
        <dbReference type="Proteomes" id="UP001213799"/>
    </source>
</evidence>
<evidence type="ECO:0000256" key="1">
    <source>
        <dbReference type="ARBA" id="ARBA00003747"/>
    </source>
</evidence>
<evidence type="ECO:0000256" key="8">
    <source>
        <dbReference type="ARBA" id="ARBA00030980"/>
    </source>
</evidence>
<dbReference type="Proteomes" id="UP001213799">
    <property type="component" value="Unassembled WGS sequence"/>
</dbReference>
<dbReference type="RefSeq" id="XP_056754276.1">
    <property type="nucleotide sequence ID" value="XM_056894528.1"/>
</dbReference>
<comment type="caution">
    <text evidence="14">The sequence shown here is derived from an EMBL/GenBank/DDBJ whole genome shotgun (WGS) entry which is preliminary data.</text>
</comment>
<protein>
    <recommendedName>
        <fullName evidence="6">EKC/KEOPS complex subunit BUD32</fullName>
        <ecNumber evidence="4">2.7.11.1</ecNumber>
    </recommendedName>
    <alternativeName>
        <fullName evidence="8 9">Atypical Serine/threonine protein kinase BUD32</fullName>
    </alternativeName>
    <alternativeName>
        <fullName evidence="5">EKC/KEOPS complex subunit bud32</fullName>
    </alternativeName>
</protein>
<dbReference type="InterPro" id="IPR011009">
    <property type="entry name" value="Kinase-like_dom_sf"/>
</dbReference>
<dbReference type="AlphaFoldDB" id="A0AAD6H414"/>
<dbReference type="SUPFAM" id="SSF56112">
    <property type="entry name" value="Protein kinase-like (PK-like)"/>
    <property type="match status" value="1"/>
</dbReference>
<evidence type="ECO:0000256" key="3">
    <source>
        <dbReference type="ARBA" id="ARBA00011534"/>
    </source>
</evidence>
<evidence type="ECO:0000256" key="7">
    <source>
        <dbReference type="ARBA" id="ARBA00022895"/>
    </source>
</evidence>
<reference evidence="14" key="2">
    <citation type="submission" date="2023-01" db="EMBL/GenBank/DDBJ databases">
        <authorList>
            <person name="Petersen C."/>
        </authorList>
    </citation>
    <scope>NUCLEOTIDE SEQUENCE</scope>
    <source>
        <strain evidence="14">IBT 12815</strain>
    </source>
</reference>
<dbReference type="InterPro" id="IPR008266">
    <property type="entry name" value="Tyr_kinase_AS"/>
</dbReference>
<evidence type="ECO:0000256" key="4">
    <source>
        <dbReference type="ARBA" id="ARBA00012513"/>
    </source>
</evidence>
<keyword evidence="7" id="KW-0158">Chromosome</keyword>
<dbReference type="Gene3D" id="1.10.510.10">
    <property type="entry name" value="Transferase(Phosphotransferase) domain 1"/>
    <property type="match status" value="1"/>
</dbReference>
<dbReference type="EMBL" id="JAQJAE010000002">
    <property type="protein sequence ID" value="KAJ5606851.1"/>
    <property type="molecule type" value="Genomic_DNA"/>
</dbReference>
<accession>A0AAD6H414</accession>
<dbReference type="PROSITE" id="PS50011">
    <property type="entry name" value="PROTEIN_KINASE_DOM"/>
    <property type="match status" value="1"/>
</dbReference>
<feature type="region of interest" description="Disordered" evidence="12">
    <location>
        <begin position="295"/>
        <end position="358"/>
    </location>
</feature>
<dbReference type="GeneID" id="81584770"/>
<comment type="catalytic activity">
    <reaction evidence="10">
        <text>L-threonyl-[protein] + ATP = O-phospho-L-threonyl-[protein] + ADP + H(+)</text>
        <dbReference type="Rhea" id="RHEA:46608"/>
        <dbReference type="Rhea" id="RHEA-COMP:11060"/>
        <dbReference type="Rhea" id="RHEA-COMP:11605"/>
        <dbReference type="ChEBI" id="CHEBI:15378"/>
        <dbReference type="ChEBI" id="CHEBI:30013"/>
        <dbReference type="ChEBI" id="CHEBI:30616"/>
        <dbReference type="ChEBI" id="CHEBI:61977"/>
        <dbReference type="ChEBI" id="CHEBI:456216"/>
        <dbReference type="EC" id="2.7.11.1"/>
    </reaction>
</comment>
<evidence type="ECO:0000256" key="6">
    <source>
        <dbReference type="ARBA" id="ARBA00019973"/>
    </source>
</evidence>
<dbReference type="GO" id="GO:0000781">
    <property type="term" value="C:chromosome, telomeric region"/>
    <property type="evidence" value="ECO:0007669"/>
    <property type="project" value="UniProtKB-SubCell"/>
</dbReference>
<dbReference type="CDD" id="cd00180">
    <property type="entry name" value="PKc"/>
    <property type="match status" value="1"/>
</dbReference>
<evidence type="ECO:0000256" key="10">
    <source>
        <dbReference type="ARBA" id="ARBA00047899"/>
    </source>
</evidence>
<comment type="subcellular location">
    <subcellularLocation>
        <location evidence="2">Chromosome</location>
        <location evidence="2">Telomere</location>
    </subcellularLocation>
</comment>
<dbReference type="EC" id="2.7.11.1" evidence="4"/>
<feature type="compositionally biased region" description="Acidic residues" evidence="12">
    <location>
        <begin position="297"/>
        <end position="306"/>
    </location>
</feature>
<proteinExistence type="predicted"/>
<gene>
    <name evidence="14" type="ORF">N7537_003470</name>
</gene>
<evidence type="ECO:0000256" key="5">
    <source>
        <dbReference type="ARBA" id="ARBA00013948"/>
    </source>
</evidence>
<comment type="function">
    <text evidence="1">Component of the EKC/KEOPS complex that is required for the formation of a threonylcarbamoyl group on adenosine at position 37 (t(6)A37) in tRNAs that read codons beginning with adenine. The complex is probably involved in the transfer of the threonylcarbamoyl moiety of threonylcarbamoyl-AMP (TC-AMP) to the N6 group of A37. BUD32 has ATPase activity in the context of the EKC/KEOPS complex and likely plays a supporting role to the catalytic subunit KAE1. The EKC/KEOPS complex also promotes both telomere uncapping and telomere elongation. The complex is required for efficient recruitment of transcriptional coactivators.</text>
</comment>
<comment type="subunit">
    <text evidence="3">Component of the EKC/KEOPS complex composed of at least BUD32, CGI121, GON7, KAE1 and PCC1; the whole complex dimerizes.</text>
</comment>
<keyword evidence="15" id="KW-1185">Reference proteome</keyword>
<evidence type="ECO:0000256" key="11">
    <source>
        <dbReference type="ARBA" id="ARBA00048679"/>
    </source>
</evidence>
<dbReference type="InterPro" id="IPR000719">
    <property type="entry name" value="Prot_kinase_dom"/>
</dbReference>
<feature type="compositionally biased region" description="Acidic residues" evidence="12">
    <location>
        <begin position="319"/>
        <end position="358"/>
    </location>
</feature>
<dbReference type="Pfam" id="PF00069">
    <property type="entry name" value="Pkinase"/>
    <property type="match status" value="1"/>
</dbReference>
<feature type="domain" description="Protein kinase" evidence="13">
    <location>
        <begin position="25"/>
        <end position="358"/>
    </location>
</feature>
<keyword evidence="7" id="KW-0779">Telomere</keyword>
<dbReference type="PANTHER" id="PTHR24345">
    <property type="entry name" value="SERINE/THREONINE-PROTEIN KINASE PLK"/>
    <property type="match status" value="1"/>
</dbReference>
<evidence type="ECO:0000313" key="14">
    <source>
        <dbReference type="EMBL" id="KAJ5606851.1"/>
    </source>
</evidence>
<dbReference type="PROSITE" id="PS00109">
    <property type="entry name" value="PROTEIN_KINASE_TYR"/>
    <property type="match status" value="1"/>
</dbReference>
<organism evidence="14 15">
    <name type="scientific">Penicillium hordei</name>
    <dbReference type="NCBI Taxonomy" id="40994"/>
    <lineage>
        <taxon>Eukaryota</taxon>
        <taxon>Fungi</taxon>
        <taxon>Dikarya</taxon>
        <taxon>Ascomycota</taxon>
        <taxon>Pezizomycotina</taxon>
        <taxon>Eurotiomycetes</taxon>
        <taxon>Eurotiomycetidae</taxon>
        <taxon>Eurotiales</taxon>
        <taxon>Aspergillaceae</taxon>
        <taxon>Penicillium</taxon>
    </lineage>
</organism>
<dbReference type="GO" id="GO:0005634">
    <property type="term" value="C:nucleus"/>
    <property type="evidence" value="ECO:0007669"/>
    <property type="project" value="TreeGrafter"/>
</dbReference>
<feature type="compositionally biased region" description="Basic and acidic residues" evidence="12">
    <location>
        <begin position="307"/>
        <end position="318"/>
    </location>
</feature>
<name>A0AAD6H414_9EURO</name>
<evidence type="ECO:0000256" key="2">
    <source>
        <dbReference type="ARBA" id="ARBA00004574"/>
    </source>
</evidence>
<comment type="catalytic activity">
    <reaction evidence="11">
        <text>L-seryl-[protein] + ATP = O-phospho-L-seryl-[protein] + ADP + H(+)</text>
        <dbReference type="Rhea" id="RHEA:17989"/>
        <dbReference type="Rhea" id="RHEA-COMP:9863"/>
        <dbReference type="Rhea" id="RHEA-COMP:11604"/>
        <dbReference type="ChEBI" id="CHEBI:15378"/>
        <dbReference type="ChEBI" id="CHEBI:29999"/>
        <dbReference type="ChEBI" id="CHEBI:30616"/>
        <dbReference type="ChEBI" id="CHEBI:83421"/>
        <dbReference type="ChEBI" id="CHEBI:456216"/>
        <dbReference type="EC" id="2.7.11.1"/>
    </reaction>
</comment>
<dbReference type="GO" id="GO:0004674">
    <property type="term" value="F:protein serine/threonine kinase activity"/>
    <property type="evidence" value="ECO:0007669"/>
    <property type="project" value="UniProtKB-EC"/>
</dbReference>
<reference evidence="14" key="1">
    <citation type="journal article" date="2023" name="IMA Fungus">
        <title>Comparative genomic study of the Penicillium genus elucidates a diverse pangenome and 15 lateral gene transfer events.</title>
        <authorList>
            <person name="Petersen C."/>
            <person name="Sorensen T."/>
            <person name="Nielsen M.R."/>
            <person name="Sondergaard T.E."/>
            <person name="Sorensen J.L."/>
            <person name="Fitzpatrick D.A."/>
            <person name="Frisvad J.C."/>
            <person name="Nielsen K.L."/>
        </authorList>
    </citation>
    <scope>NUCLEOTIDE SEQUENCE</scope>
    <source>
        <strain evidence="14">IBT 12815</strain>
    </source>
</reference>
<sequence length="358" mass="41025">MNIPNQNQDTLTGHVLRQVRRSSYEDPMERIPPGVEEVISRGSCHVGRLNDKSVLKYASDFNDPNYLMSIKIEYRILQILGPHPRIIEPKGLAEDGLILKYYPNGTLRNHIKNHPYETLDRRLEWCKQIVDTLLFVHSRRVIHCDICLHNILLDDNFDIILADFQGLVISRETGLTMLDGLTRECAKSYMPRENLWAASYRTDLFALGSTIYHLINGHEVFPELDSIDDENTINARFINGEYPNNDYVAGHIVERCWRGEYASAAEISCEISEIQSAMRVVGEALKQMGVEVPIEKEEGEEYEGEIEEKGSEKGGKYGDDEDGEYKDDEDGEYEDDEDGEYEDDEDGEYEDDEDAEVL</sequence>
<evidence type="ECO:0000256" key="9">
    <source>
        <dbReference type="ARBA" id="ARBA00033194"/>
    </source>
</evidence>
<dbReference type="GO" id="GO:0005524">
    <property type="term" value="F:ATP binding"/>
    <property type="evidence" value="ECO:0007669"/>
    <property type="project" value="InterPro"/>
</dbReference>